<dbReference type="OrthoDB" id="10003400at2"/>
<dbReference type="AlphaFoldDB" id="A0A2S9Q2C3"/>
<evidence type="ECO:0000256" key="1">
    <source>
        <dbReference type="SAM" id="SignalP"/>
    </source>
</evidence>
<feature type="chain" id="PRO_5015677732" evidence="1">
    <location>
        <begin position="29"/>
        <end position="81"/>
    </location>
</feature>
<evidence type="ECO:0000313" key="3">
    <source>
        <dbReference type="Proteomes" id="UP000239322"/>
    </source>
</evidence>
<dbReference type="RefSeq" id="WP_105867083.1">
    <property type="nucleotide sequence ID" value="NZ_PVLV01000024.1"/>
</dbReference>
<organism evidence="2 3">
    <name type="scientific">Streptomyces solincola</name>
    <dbReference type="NCBI Taxonomy" id="2100817"/>
    <lineage>
        <taxon>Bacteria</taxon>
        <taxon>Bacillati</taxon>
        <taxon>Actinomycetota</taxon>
        <taxon>Actinomycetes</taxon>
        <taxon>Kitasatosporales</taxon>
        <taxon>Streptomycetaceae</taxon>
        <taxon>Streptomyces</taxon>
    </lineage>
</organism>
<feature type="signal peptide" evidence="1">
    <location>
        <begin position="1"/>
        <end position="28"/>
    </location>
</feature>
<comment type="caution">
    <text evidence="2">The sequence shown here is derived from an EMBL/GenBank/DDBJ whole genome shotgun (WGS) entry which is preliminary data.</text>
</comment>
<reference evidence="2 3" key="1">
    <citation type="submission" date="2018-03" db="EMBL/GenBank/DDBJ databases">
        <title>Novel Streptomyces sp. from soil.</title>
        <authorList>
            <person name="Tan G.Y.A."/>
            <person name="Lee Z.Y."/>
        </authorList>
    </citation>
    <scope>NUCLEOTIDE SEQUENCE [LARGE SCALE GENOMIC DNA]</scope>
    <source>
        <strain evidence="2 3">ST5x</strain>
    </source>
</reference>
<evidence type="ECO:0000313" key="2">
    <source>
        <dbReference type="EMBL" id="PRH80835.1"/>
    </source>
</evidence>
<name>A0A2S9Q2C3_9ACTN</name>
<dbReference type="Proteomes" id="UP000239322">
    <property type="component" value="Unassembled WGS sequence"/>
</dbReference>
<protein>
    <submittedName>
        <fullName evidence="2">Uncharacterized protein</fullName>
    </submittedName>
</protein>
<accession>A0A2S9Q2C3</accession>
<keyword evidence="1" id="KW-0732">Signal</keyword>
<dbReference type="EMBL" id="PVLV01000024">
    <property type="protein sequence ID" value="PRH80835.1"/>
    <property type="molecule type" value="Genomic_DNA"/>
</dbReference>
<proteinExistence type="predicted"/>
<sequence length="81" mass="8744">MRTSIATAGLTAVIAAGALLASPGTASAAEYDRQDPFCAQLQKNVDDYRAGRVFYFMDPTPAWRKQAKEHNCVVRGLNATP</sequence>
<gene>
    <name evidence="2" type="ORF">C6N75_01940</name>
</gene>
<keyword evidence="3" id="KW-1185">Reference proteome</keyword>